<dbReference type="AlphaFoldDB" id="A0ABD1HB79"/>
<reference evidence="2 3" key="1">
    <citation type="submission" date="2024-06" db="EMBL/GenBank/DDBJ databases">
        <title>A chromosome level genome sequence of Diviner's sage (Salvia divinorum).</title>
        <authorList>
            <person name="Ford S.A."/>
            <person name="Ro D.-K."/>
            <person name="Ness R.W."/>
            <person name="Phillips M.A."/>
        </authorList>
    </citation>
    <scope>NUCLEOTIDE SEQUENCE [LARGE SCALE GENOMIC DNA]</scope>
    <source>
        <strain evidence="2">SAF-2024a</strain>
        <tissue evidence="2">Leaf</tissue>
    </source>
</reference>
<gene>
    <name evidence="2" type="ORF">AAHA92_14331</name>
</gene>
<accession>A0ABD1HB79</accession>
<evidence type="ECO:0000313" key="3">
    <source>
        <dbReference type="Proteomes" id="UP001567538"/>
    </source>
</evidence>
<dbReference type="Proteomes" id="UP001567538">
    <property type="component" value="Unassembled WGS sequence"/>
</dbReference>
<organism evidence="2 3">
    <name type="scientific">Salvia divinorum</name>
    <name type="common">Maria pastora</name>
    <name type="synonym">Diviner's sage</name>
    <dbReference type="NCBI Taxonomy" id="28513"/>
    <lineage>
        <taxon>Eukaryota</taxon>
        <taxon>Viridiplantae</taxon>
        <taxon>Streptophyta</taxon>
        <taxon>Embryophyta</taxon>
        <taxon>Tracheophyta</taxon>
        <taxon>Spermatophyta</taxon>
        <taxon>Magnoliopsida</taxon>
        <taxon>eudicotyledons</taxon>
        <taxon>Gunneridae</taxon>
        <taxon>Pentapetalae</taxon>
        <taxon>asterids</taxon>
        <taxon>lamiids</taxon>
        <taxon>Lamiales</taxon>
        <taxon>Lamiaceae</taxon>
        <taxon>Nepetoideae</taxon>
        <taxon>Mentheae</taxon>
        <taxon>Salviinae</taxon>
        <taxon>Salvia</taxon>
        <taxon>Salvia subgen. Calosphace</taxon>
    </lineage>
</organism>
<evidence type="ECO:0000256" key="1">
    <source>
        <dbReference type="SAM" id="MobiDB-lite"/>
    </source>
</evidence>
<protein>
    <submittedName>
        <fullName evidence="2">Uncharacterized protein</fullName>
    </submittedName>
</protein>
<evidence type="ECO:0000313" key="2">
    <source>
        <dbReference type="EMBL" id="KAL1553686.1"/>
    </source>
</evidence>
<name>A0ABD1HB79_SALDI</name>
<sequence length="81" mass="8831">MSATVEFPVQTILRWFESSALPASEIAASSPCRRRQRMGPRTPLKSRVRAAAALPRCCSSRLPVAVHPASSPKLKVVPDFT</sequence>
<proteinExistence type="predicted"/>
<feature type="region of interest" description="Disordered" evidence="1">
    <location>
        <begin position="27"/>
        <end position="46"/>
    </location>
</feature>
<keyword evidence="3" id="KW-1185">Reference proteome</keyword>
<feature type="compositionally biased region" description="Basic residues" evidence="1">
    <location>
        <begin position="32"/>
        <end position="46"/>
    </location>
</feature>
<comment type="caution">
    <text evidence="2">The sequence shown here is derived from an EMBL/GenBank/DDBJ whole genome shotgun (WGS) entry which is preliminary data.</text>
</comment>
<dbReference type="EMBL" id="JBEAFC010000006">
    <property type="protein sequence ID" value="KAL1553686.1"/>
    <property type="molecule type" value="Genomic_DNA"/>
</dbReference>